<feature type="domain" description="STAS" evidence="1">
    <location>
        <begin position="28"/>
        <end position="123"/>
    </location>
</feature>
<comment type="caution">
    <text evidence="2">The sequence shown here is derived from an EMBL/GenBank/DDBJ whole genome shotgun (WGS) entry which is preliminary data.</text>
</comment>
<organism evidence="2 3">
    <name type="scientific">Cellulomonas avistercoris</name>
    <dbReference type="NCBI Taxonomy" id="2762242"/>
    <lineage>
        <taxon>Bacteria</taxon>
        <taxon>Bacillati</taxon>
        <taxon>Actinomycetota</taxon>
        <taxon>Actinomycetes</taxon>
        <taxon>Micrococcales</taxon>
        <taxon>Cellulomonadaceae</taxon>
        <taxon>Cellulomonas</taxon>
    </lineage>
</organism>
<sequence>MPGSTPFSDPTSGSITTRVTTGADGRTLVVRLVGEIDVALQQQADAAMARVVELRLPVALDLADVSLLGATGLTFIARCEHSCADAGVRCVVQHVTPNVARVLTALGLDAVLRRVEPGPVVAS</sequence>
<dbReference type="CDD" id="cd07043">
    <property type="entry name" value="STAS_anti-anti-sigma_factors"/>
    <property type="match status" value="1"/>
</dbReference>
<gene>
    <name evidence="2" type="ORF">H9657_03795</name>
</gene>
<dbReference type="Proteomes" id="UP000604241">
    <property type="component" value="Unassembled WGS sequence"/>
</dbReference>
<evidence type="ECO:0000313" key="2">
    <source>
        <dbReference type="EMBL" id="MBD7917402.1"/>
    </source>
</evidence>
<dbReference type="SUPFAM" id="SSF52091">
    <property type="entry name" value="SpoIIaa-like"/>
    <property type="match status" value="1"/>
</dbReference>
<dbReference type="InterPro" id="IPR036513">
    <property type="entry name" value="STAS_dom_sf"/>
</dbReference>
<dbReference type="Pfam" id="PF01740">
    <property type="entry name" value="STAS"/>
    <property type="match status" value="1"/>
</dbReference>
<reference evidence="2 3" key="1">
    <citation type="submission" date="2020-08" db="EMBL/GenBank/DDBJ databases">
        <title>A Genomic Blueprint of the Chicken Gut Microbiome.</title>
        <authorList>
            <person name="Gilroy R."/>
            <person name="Ravi A."/>
            <person name="Getino M."/>
            <person name="Pursley I."/>
            <person name="Horton D.L."/>
            <person name="Alikhan N.-F."/>
            <person name="Baker D."/>
            <person name="Gharbi K."/>
            <person name="Hall N."/>
            <person name="Watson M."/>
            <person name="Adriaenssens E.M."/>
            <person name="Foster-Nyarko E."/>
            <person name="Jarju S."/>
            <person name="Secka A."/>
            <person name="Antonio M."/>
            <person name="Oren A."/>
            <person name="Chaudhuri R."/>
            <person name="La Ragione R.M."/>
            <person name="Hildebrand F."/>
            <person name="Pallen M.J."/>
        </authorList>
    </citation>
    <scope>NUCLEOTIDE SEQUENCE [LARGE SCALE GENOMIC DNA]</scope>
    <source>
        <strain evidence="2 3">Sa3CUA2</strain>
    </source>
</reference>
<evidence type="ECO:0000259" key="1">
    <source>
        <dbReference type="PROSITE" id="PS50801"/>
    </source>
</evidence>
<dbReference type="InterPro" id="IPR002645">
    <property type="entry name" value="STAS_dom"/>
</dbReference>
<protein>
    <submittedName>
        <fullName evidence="2">STAS domain-containing protein</fullName>
    </submittedName>
</protein>
<dbReference type="EMBL" id="JACSQV010000002">
    <property type="protein sequence ID" value="MBD7917402.1"/>
    <property type="molecule type" value="Genomic_DNA"/>
</dbReference>
<accession>A0ABR8QAF9</accession>
<dbReference type="RefSeq" id="WP_191780474.1">
    <property type="nucleotide sequence ID" value="NZ_JACSQV010000002.1"/>
</dbReference>
<dbReference type="Gene3D" id="3.30.750.24">
    <property type="entry name" value="STAS domain"/>
    <property type="match status" value="1"/>
</dbReference>
<evidence type="ECO:0000313" key="3">
    <source>
        <dbReference type="Proteomes" id="UP000604241"/>
    </source>
</evidence>
<name>A0ABR8QAF9_9CELL</name>
<dbReference type="PROSITE" id="PS50801">
    <property type="entry name" value="STAS"/>
    <property type="match status" value="1"/>
</dbReference>
<proteinExistence type="predicted"/>
<keyword evidence="3" id="KW-1185">Reference proteome</keyword>